<evidence type="ECO:0000313" key="2">
    <source>
        <dbReference type="EMBL" id="GGL48414.1"/>
    </source>
</evidence>
<reference evidence="2" key="4">
    <citation type="submission" date="2024-05" db="EMBL/GenBank/DDBJ databases">
        <authorList>
            <person name="Sun Q."/>
            <person name="Zhou Y."/>
        </authorList>
    </citation>
    <scope>NUCLEOTIDE SEQUENCE</scope>
    <source>
        <strain evidence="2">CGMCC 4.5581</strain>
    </source>
</reference>
<dbReference type="EMBL" id="BMMI01000001">
    <property type="protein sequence ID" value="GGL48414.1"/>
    <property type="molecule type" value="Genomic_DNA"/>
</dbReference>
<evidence type="ECO:0000313" key="4">
    <source>
        <dbReference type="Proteomes" id="UP000552836"/>
    </source>
</evidence>
<reference evidence="2" key="1">
    <citation type="journal article" date="2014" name="Int. J. Syst. Evol. Microbiol.">
        <title>Complete genome of a new Firmicutes species belonging to the dominant human colonic microbiota ('Ruminococcus bicirculans') reveals two chromosomes and a selective capacity to utilize plant glucans.</title>
        <authorList>
            <consortium name="NISC Comparative Sequencing Program"/>
            <person name="Wegmann U."/>
            <person name="Louis P."/>
            <person name="Goesmann A."/>
            <person name="Henrissat B."/>
            <person name="Duncan S.H."/>
            <person name="Flint H.J."/>
        </authorList>
    </citation>
    <scope>NUCLEOTIDE SEQUENCE</scope>
    <source>
        <strain evidence="2">CGMCC 4.5581</strain>
    </source>
</reference>
<comment type="caution">
    <text evidence="3">The sequence shown here is derived from an EMBL/GenBank/DDBJ whole genome shotgun (WGS) entry which is preliminary data.</text>
</comment>
<dbReference type="Proteomes" id="UP000648663">
    <property type="component" value="Unassembled WGS sequence"/>
</dbReference>
<keyword evidence="1" id="KW-0812">Transmembrane</keyword>
<reference evidence="5" key="2">
    <citation type="journal article" date="2019" name="Int. J. Syst. Evol. Microbiol.">
        <title>The Global Catalogue of Microorganisms (GCM) 10K type strain sequencing project: providing services to taxonomists for standard genome sequencing and annotation.</title>
        <authorList>
            <consortium name="The Broad Institute Genomics Platform"/>
            <consortium name="The Broad Institute Genome Sequencing Center for Infectious Disease"/>
            <person name="Wu L."/>
            <person name="Ma J."/>
        </authorList>
    </citation>
    <scope>NUCLEOTIDE SEQUENCE [LARGE SCALE GENOMIC DNA]</scope>
    <source>
        <strain evidence="5">CGMCC 4.5581</strain>
    </source>
</reference>
<name>A0A846LKU7_9ACTN</name>
<sequence>MSVLITVVGVWLGYAYVRLVSRRLGLTDRRRWLLLAPVWAAYVVVLRTADTADPGPRAVQAFALAALLGTAVDVVRGLWSRRGARRGRRSDTGVSP</sequence>
<keyword evidence="1" id="KW-1133">Transmembrane helix</keyword>
<gene>
    <name evidence="3" type="ORF">FB380_001148</name>
    <name evidence="2" type="ORF">GCM10011589_01180</name>
</gene>
<organism evidence="3 4">
    <name type="scientific">Modestobacter marinus</name>
    <dbReference type="NCBI Taxonomy" id="477641"/>
    <lineage>
        <taxon>Bacteria</taxon>
        <taxon>Bacillati</taxon>
        <taxon>Actinomycetota</taxon>
        <taxon>Actinomycetes</taxon>
        <taxon>Geodermatophilales</taxon>
        <taxon>Geodermatophilaceae</taxon>
        <taxon>Modestobacter</taxon>
    </lineage>
</organism>
<reference evidence="3 4" key="3">
    <citation type="submission" date="2020-02" db="EMBL/GenBank/DDBJ databases">
        <title>Sequencing the genomes of 1000 actinobacteria strains.</title>
        <authorList>
            <person name="Klenk H.-P."/>
        </authorList>
    </citation>
    <scope>NUCLEOTIDE SEQUENCE [LARGE SCALE GENOMIC DNA]</scope>
    <source>
        <strain evidence="3 4">DSM 45201</strain>
    </source>
</reference>
<keyword evidence="5" id="KW-1185">Reference proteome</keyword>
<evidence type="ECO:0000256" key="1">
    <source>
        <dbReference type="SAM" id="Phobius"/>
    </source>
</evidence>
<feature type="transmembrane region" description="Helical" evidence="1">
    <location>
        <begin position="32"/>
        <end position="49"/>
    </location>
</feature>
<dbReference type="AlphaFoldDB" id="A0A846LKU7"/>
<evidence type="ECO:0000313" key="5">
    <source>
        <dbReference type="Proteomes" id="UP000648663"/>
    </source>
</evidence>
<protein>
    <submittedName>
        <fullName evidence="3">Uncharacterized protein</fullName>
    </submittedName>
</protein>
<accession>A0A846LKU7</accession>
<proteinExistence type="predicted"/>
<keyword evidence="1" id="KW-0472">Membrane</keyword>
<evidence type="ECO:0000313" key="3">
    <source>
        <dbReference type="EMBL" id="NIH66702.1"/>
    </source>
</evidence>
<dbReference type="RefSeq" id="WP_166754247.1">
    <property type="nucleotide sequence ID" value="NZ_BAABJU010000001.1"/>
</dbReference>
<dbReference type="EMBL" id="JAAMPA010000001">
    <property type="protein sequence ID" value="NIH66702.1"/>
    <property type="molecule type" value="Genomic_DNA"/>
</dbReference>
<dbReference type="Proteomes" id="UP000552836">
    <property type="component" value="Unassembled WGS sequence"/>
</dbReference>
<feature type="transmembrane region" description="Helical" evidence="1">
    <location>
        <begin position="61"/>
        <end position="79"/>
    </location>
</feature>